<comment type="caution">
    <text evidence="3">The sequence shown here is derived from an EMBL/GenBank/DDBJ whole genome shotgun (WGS) entry which is preliminary data.</text>
</comment>
<sequence>MHVVVTAGHVDHGKSSLVRALTGTDPDRLPEEHRRGLTIELGYAWTRLPGLAGDDRVAFVDVPGHERFIPTTLAGIGPVPVALLVVAADDPWMPQAAEHLAALDALGVTQAVVAISRADLADPGPAAGRARAELSRTGLAGAAVVPVSARTGAGLQELRARLTAVLAEVPAPSPDADVRMWVDRRFTVTGAGTVVTGTLPAGRVRPGDRLAYEGGTVQVRAVQSLGEEVGEATGVARVALNLTGDVDDLRRGAALITPEAWHVSDVVDVRVEPAGSTTADRPPERPMLHVGAAAVATHHRPLGDRHARLVLGRALPLRIGDRALLRDPGSRRLWGVRVLDPAPGPLGRRGAAARRAAVLATLDGEPDPAGELARREVVTTAFLRRIGAPVSDPGALGVVAGDVLISRDRAHRAAEAAERAVREHDSAAPVDPGIPTAALADLIDLPQAAVPAVLRAPLRLEAGRARLDHRPSLPERIEAALAELEAELAEAPFAAPTADRLRELGLDDRVLAAAARAGRVLRPAPGVVLGADAADRAVAALADLPQPFTTSEARVRLGTSRRVVLPLLEHLDSRRSTRRLPDDRREVTAPGG</sequence>
<evidence type="ECO:0000313" key="3">
    <source>
        <dbReference type="EMBL" id="MFD1716568.1"/>
    </source>
</evidence>
<dbReference type="Proteomes" id="UP001597277">
    <property type="component" value="Unassembled WGS sequence"/>
</dbReference>
<reference evidence="4" key="1">
    <citation type="journal article" date="2019" name="Int. J. Syst. Evol. Microbiol.">
        <title>The Global Catalogue of Microorganisms (GCM) 10K type strain sequencing project: providing services to taxonomists for standard genome sequencing and annotation.</title>
        <authorList>
            <consortium name="The Broad Institute Genomics Platform"/>
            <consortium name="The Broad Institute Genome Sequencing Center for Infectious Disease"/>
            <person name="Wu L."/>
            <person name="Ma J."/>
        </authorList>
    </citation>
    <scope>NUCLEOTIDE SEQUENCE [LARGE SCALE GENOMIC DNA]</scope>
    <source>
        <strain evidence="4">JCM 17130</strain>
    </source>
</reference>
<gene>
    <name evidence="3" type="ORF">ACFSE6_01880</name>
</gene>
<dbReference type="InterPro" id="IPR000795">
    <property type="entry name" value="T_Tr_GTP-bd_dom"/>
</dbReference>
<dbReference type="Gene3D" id="3.40.50.300">
    <property type="entry name" value="P-loop containing nucleotide triphosphate hydrolases"/>
    <property type="match status" value="1"/>
</dbReference>
<dbReference type="PANTHER" id="PTHR43721">
    <property type="entry name" value="ELONGATION FACTOR TU-RELATED"/>
    <property type="match status" value="1"/>
</dbReference>
<dbReference type="SUPFAM" id="SSF46785">
    <property type="entry name" value="Winged helix' DNA-binding domain"/>
    <property type="match status" value="1"/>
</dbReference>
<evidence type="ECO:0000259" key="2">
    <source>
        <dbReference type="PROSITE" id="PS51722"/>
    </source>
</evidence>
<dbReference type="Gene3D" id="2.40.30.10">
    <property type="entry name" value="Translation factors"/>
    <property type="match status" value="1"/>
</dbReference>
<evidence type="ECO:0000313" key="4">
    <source>
        <dbReference type="Proteomes" id="UP001597277"/>
    </source>
</evidence>
<keyword evidence="1" id="KW-0547">Nucleotide-binding</keyword>
<evidence type="ECO:0000256" key="1">
    <source>
        <dbReference type="ARBA" id="ARBA00023134"/>
    </source>
</evidence>
<dbReference type="InterPro" id="IPR050055">
    <property type="entry name" value="EF-Tu_GTPase"/>
</dbReference>
<dbReference type="PRINTS" id="PR00315">
    <property type="entry name" value="ELONGATNFCT"/>
</dbReference>
<dbReference type="RefSeq" id="WP_388001999.1">
    <property type="nucleotide sequence ID" value="NZ_JBHUEE010000001.1"/>
</dbReference>
<dbReference type="EMBL" id="JBHUEE010000001">
    <property type="protein sequence ID" value="MFD1716568.1"/>
    <property type="molecule type" value="Genomic_DNA"/>
</dbReference>
<dbReference type="InterPro" id="IPR009000">
    <property type="entry name" value="Transl_B-barrel_sf"/>
</dbReference>
<dbReference type="InterPro" id="IPR015191">
    <property type="entry name" value="SelB_WHD4"/>
</dbReference>
<dbReference type="Pfam" id="PF09107">
    <property type="entry name" value="WHD_3rd_SelB"/>
    <property type="match status" value="1"/>
</dbReference>
<dbReference type="CDD" id="cd04171">
    <property type="entry name" value="SelB"/>
    <property type="match status" value="1"/>
</dbReference>
<dbReference type="InterPro" id="IPR027417">
    <property type="entry name" value="P-loop_NTPase"/>
</dbReference>
<dbReference type="InterPro" id="IPR036390">
    <property type="entry name" value="WH_DNA-bd_sf"/>
</dbReference>
<dbReference type="Pfam" id="PF00009">
    <property type="entry name" value="GTP_EFTU"/>
    <property type="match status" value="1"/>
</dbReference>
<dbReference type="PANTHER" id="PTHR43721:SF22">
    <property type="entry name" value="ELONGATION FACTOR TU, MITOCHONDRIAL"/>
    <property type="match status" value="1"/>
</dbReference>
<dbReference type="SUPFAM" id="SSF50447">
    <property type="entry name" value="Translation proteins"/>
    <property type="match status" value="1"/>
</dbReference>
<dbReference type="PROSITE" id="PS51722">
    <property type="entry name" value="G_TR_2"/>
    <property type="match status" value="1"/>
</dbReference>
<proteinExistence type="predicted"/>
<accession>A0ABW4KYS8</accession>
<organism evidence="3 4">
    <name type="scientific">Georgenia deserti</name>
    <dbReference type="NCBI Taxonomy" id="2093781"/>
    <lineage>
        <taxon>Bacteria</taxon>
        <taxon>Bacillati</taxon>
        <taxon>Actinomycetota</taxon>
        <taxon>Actinomycetes</taxon>
        <taxon>Micrococcales</taxon>
        <taxon>Bogoriellaceae</taxon>
        <taxon>Georgenia</taxon>
    </lineage>
</organism>
<dbReference type="Gene3D" id="1.10.10.10">
    <property type="entry name" value="Winged helix-like DNA-binding domain superfamily/Winged helix DNA-binding domain"/>
    <property type="match status" value="1"/>
</dbReference>
<name>A0ABW4KYS8_9MICO</name>
<keyword evidence="4" id="KW-1185">Reference proteome</keyword>
<protein>
    <submittedName>
        <fullName evidence="3">SelB C-terminal domain-containing protein</fullName>
    </submittedName>
</protein>
<dbReference type="InterPro" id="IPR036388">
    <property type="entry name" value="WH-like_DNA-bd_sf"/>
</dbReference>
<feature type="domain" description="Tr-type G" evidence="2">
    <location>
        <begin position="1"/>
        <end position="173"/>
    </location>
</feature>
<keyword evidence="1" id="KW-0342">GTP-binding</keyword>
<dbReference type="SUPFAM" id="SSF52540">
    <property type="entry name" value="P-loop containing nucleoside triphosphate hydrolases"/>
    <property type="match status" value="1"/>
</dbReference>